<protein>
    <submittedName>
        <fullName evidence="1">CIC11C00000002006</fullName>
    </submittedName>
</protein>
<evidence type="ECO:0000313" key="1">
    <source>
        <dbReference type="EMBL" id="SGZ50016.1"/>
    </source>
</evidence>
<sequence>MTEIYASGVIYGGLELVWGILGYFSGDYWYTSEVEVESSHVDPSGVDGCETWLQNGEMSTAVDLRNKKIIGWDY</sequence>
<dbReference type="Proteomes" id="UP000182259">
    <property type="component" value="Chromosome I"/>
</dbReference>
<evidence type="ECO:0000313" key="2">
    <source>
        <dbReference type="Proteomes" id="UP000182259"/>
    </source>
</evidence>
<organism evidence="1 2">
    <name type="scientific">Sungouiella intermedia</name>
    <dbReference type="NCBI Taxonomy" id="45354"/>
    <lineage>
        <taxon>Eukaryota</taxon>
        <taxon>Fungi</taxon>
        <taxon>Dikarya</taxon>
        <taxon>Ascomycota</taxon>
        <taxon>Saccharomycotina</taxon>
        <taxon>Pichiomycetes</taxon>
        <taxon>Metschnikowiaceae</taxon>
        <taxon>Sungouiella</taxon>
    </lineage>
</organism>
<gene>
    <name evidence="1" type="ORF">SAMEA4029009_CIC11G00000002006</name>
</gene>
<proteinExistence type="predicted"/>
<name>A0A1L0D210_9ASCO</name>
<dbReference type="EMBL" id="LT635764">
    <property type="protein sequence ID" value="SGZ50016.1"/>
    <property type="molecule type" value="Genomic_DNA"/>
</dbReference>
<reference evidence="1 2" key="1">
    <citation type="submission" date="2016-10" db="EMBL/GenBank/DDBJ databases">
        <authorList>
            <person name="de Groot N.N."/>
        </authorList>
    </citation>
    <scope>NUCLEOTIDE SEQUENCE [LARGE SCALE GENOMIC DNA]</scope>
    <source>
        <strain evidence="1 2">PYCC 4715</strain>
    </source>
</reference>
<dbReference type="AlphaFoldDB" id="A0A1L0D210"/>
<accession>A0A1L0D210</accession>